<evidence type="ECO:0000313" key="8">
    <source>
        <dbReference type="Proteomes" id="UP000616885"/>
    </source>
</evidence>
<feature type="transmembrane region" description="Helical" evidence="5">
    <location>
        <begin position="201"/>
        <end position="227"/>
    </location>
</feature>
<accession>A0A8H7KAS1</accession>
<evidence type="ECO:0000256" key="6">
    <source>
        <dbReference type="SAM" id="SignalP"/>
    </source>
</evidence>
<feature type="transmembrane region" description="Helical" evidence="5">
    <location>
        <begin position="154"/>
        <end position="176"/>
    </location>
</feature>
<feature type="transmembrane region" description="Helical" evidence="5">
    <location>
        <begin position="239"/>
        <end position="259"/>
    </location>
</feature>
<dbReference type="AlphaFoldDB" id="A0A8H7KAS1"/>
<evidence type="ECO:0000313" key="7">
    <source>
        <dbReference type="EMBL" id="KAF9746449.1"/>
    </source>
</evidence>
<feature type="transmembrane region" description="Helical" evidence="5">
    <location>
        <begin position="321"/>
        <end position="340"/>
    </location>
</feature>
<evidence type="ECO:0008006" key="9">
    <source>
        <dbReference type="Google" id="ProtNLM"/>
    </source>
</evidence>
<feature type="transmembrane region" description="Helical" evidence="5">
    <location>
        <begin position="279"/>
        <end position="301"/>
    </location>
</feature>
<feature type="chain" id="PRO_5034137419" description="Major facilitator superfamily (MFS) profile domain-containing protein" evidence="6">
    <location>
        <begin position="21"/>
        <end position="524"/>
    </location>
</feature>
<keyword evidence="2 5" id="KW-0812">Transmembrane</keyword>
<feature type="transmembrane region" description="Helical" evidence="5">
    <location>
        <begin position="485"/>
        <end position="503"/>
    </location>
</feature>
<evidence type="ECO:0000256" key="3">
    <source>
        <dbReference type="ARBA" id="ARBA00022989"/>
    </source>
</evidence>
<proteinExistence type="predicted"/>
<keyword evidence="6" id="KW-0732">Signal</keyword>
<dbReference type="InterPro" id="IPR036259">
    <property type="entry name" value="MFS_trans_sf"/>
</dbReference>
<gene>
    <name evidence="7" type="ORF">IM811_003354</name>
</gene>
<protein>
    <recommendedName>
        <fullName evidence="9">Major facilitator superfamily (MFS) profile domain-containing protein</fullName>
    </recommendedName>
</protein>
<feature type="transmembrane region" description="Helical" evidence="5">
    <location>
        <begin position="376"/>
        <end position="396"/>
    </location>
</feature>
<feature type="transmembrane region" description="Helical" evidence="5">
    <location>
        <begin position="66"/>
        <end position="83"/>
    </location>
</feature>
<dbReference type="Pfam" id="PF07690">
    <property type="entry name" value="MFS_1"/>
    <property type="match status" value="1"/>
</dbReference>
<dbReference type="PANTHER" id="PTHR23501">
    <property type="entry name" value="MAJOR FACILITATOR SUPERFAMILY"/>
    <property type="match status" value="1"/>
</dbReference>
<feature type="transmembrane region" description="Helical" evidence="5">
    <location>
        <begin position="95"/>
        <end position="115"/>
    </location>
</feature>
<reference evidence="7" key="1">
    <citation type="submission" date="2020-10" db="EMBL/GenBank/DDBJ databases">
        <title>High-Quality Genome Resource of Clonostachys rosea strain S41 by Oxford Nanopore Long-Read Sequencing.</title>
        <authorList>
            <person name="Wang H."/>
        </authorList>
    </citation>
    <scope>NUCLEOTIDE SEQUENCE</scope>
    <source>
        <strain evidence="7">S41</strain>
    </source>
</reference>
<dbReference type="GO" id="GO:0022857">
    <property type="term" value="F:transmembrane transporter activity"/>
    <property type="evidence" value="ECO:0007669"/>
    <property type="project" value="InterPro"/>
</dbReference>
<dbReference type="Proteomes" id="UP000616885">
    <property type="component" value="Unassembled WGS sequence"/>
</dbReference>
<comment type="subcellular location">
    <subcellularLocation>
        <location evidence="1">Membrane</location>
        <topology evidence="1">Multi-pass membrane protein</topology>
    </subcellularLocation>
</comment>
<organism evidence="7 8">
    <name type="scientific">Bionectria ochroleuca</name>
    <name type="common">Gliocladium roseum</name>
    <dbReference type="NCBI Taxonomy" id="29856"/>
    <lineage>
        <taxon>Eukaryota</taxon>
        <taxon>Fungi</taxon>
        <taxon>Dikarya</taxon>
        <taxon>Ascomycota</taxon>
        <taxon>Pezizomycotina</taxon>
        <taxon>Sordariomycetes</taxon>
        <taxon>Hypocreomycetidae</taxon>
        <taxon>Hypocreales</taxon>
        <taxon>Bionectriaceae</taxon>
        <taxon>Clonostachys</taxon>
    </lineage>
</organism>
<keyword evidence="4 5" id="KW-0472">Membrane</keyword>
<feature type="transmembrane region" description="Helical" evidence="5">
    <location>
        <begin position="347"/>
        <end position="364"/>
    </location>
</feature>
<sequence>MFVMLYLVSFIDILLQSVQSSLNPYITSSFGKHGLLNVVSILSTVLSGATKLTLAKVVDIWGRIEGFIVMLLIVTIGLIMKATCQTIEVYVGAHVLYWTGHIGLMYIIDIMIADMTTLKNRMIIAGINGTPTICSTFAGPKIAELFYTNVNFRWAFGAFAIMQVGICLPVFLVMLLEQRKAAKQGLIKPKESSGRNIVQSLWYYFIELDVIGILLIVAAFSLFLLPFSLVSYSPYGWKTGYIIAMIIIGILCFPAFALWEWKFAPVKFIPWKYLKNPTILGSCLLYGAMFISTFCWDAYFYSYLQVVNRLSITTAGYVLNAYSLSSAVFAPFIGAVISYTGDFKWSAIAGVPLMLLGTALLIPLRTPETGPGLITMTQIFVGVGAQLFASCGQLAVQVPVTHQEIAVVLAIWGMFGSFGAAIGNAIAGALWNNILPEQLLLRLPESVKNQSATIYGDMVLQMSFEDGTPEREAIVGAYGYLQRRMVIAGACFMPLCLFAIFVWKNTNIRKLQSKQGIQTKGRVF</sequence>
<keyword evidence="3 5" id="KW-1133">Transmembrane helix</keyword>
<dbReference type="EMBL" id="JADCTT010000011">
    <property type="protein sequence ID" value="KAF9746449.1"/>
    <property type="molecule type" value="Genomic_DNA"/>
</dbReference>
<comment type="caution">
    <text evidence="7">The sequence shown here is derived from an EMBL/GenBank/DDBJ whole genome shotgun (WGS) entry which is preliminary data.</text>
</comment>
<name>A0A8H7KAS1_BIOOC</name>
<evidence type="ECO:0000256" key="5">
    <source>
        <dbReference type="SAM" id="Phobius"/>
    </source>
</evidence>
<feature type="transmembrane region" description="Helical" evidence="5">
    <location>
        <begin position="408"/>
        <end position="431"/>
    </location>
</feature>
<evidence type="ECO:0000256" key="2">
    <source>
        <dbReference type="ARBA" id="ARBA00022692"/>
    </source>
</evidence>
<dbReference type="InterPro" id="IPR011701">
    <property type="entry name" value="MFS"/>
</dbReference>
<dbReference type="GO" id="GO:0005886">
    <property type="term" value="C:plasma membrane"/>
    <property type="evidence" value="ECO:0007669"/>
    <property type="project" value="TreeGrafter"/>
</dbReference>
<dbReference type="PANTHER" id="PTHR23501:SF107">
    <property type="entry name" value="TRANSPORTER, PUTATIVE (AFU_ORTHOLOGUE AFUA_7G04730)-RELATED"/>
    <property type="match status" value="1"/>
</dbReference>
<feature type="signal peptide" evidence="6">
    <location>
        <begin position="1"/>
        <end position="20"/>
    </location>
</feature>
<dbReference type="Gene3D" id="1.20.1250.20">
    <property type="entry name" value="MFS general substrate transporter like domains"/>
    <property type="match status" value="2"/>
</dbReference>
<dbReference type="SUPFAM" id="SSF103473">
    <property type="entry name" value="MFS general substrate transporter"/>
    <property type="match status" value="2"/>
</dbReference>
<evidence type="ECO:0000256" key="1">
    <source>
        <dbReference type="ARBA" id="ARBA00004141"/>
    </source>
</evidence>
<evidence type="ECO:0000256" key="4">
    <source>
        <dbReference type="ARBA" id="ARBA00023136"/>
    </source>
</evidence>